<proteinExistence type="predicted"/>
<keyword evidence="3" id="KW-1185">Reference proteome</keyword>
<protein>
    <submittedName>
        <fullName evidence="2">Uncharacterized protein</fullName>
    </submittedName>
</protein>
<name>A0A6A6JFL7_WESOR</name>
<keyword evidence="1" id="KW-0812">Transmembrane</keyword>
<reference evidence="2" key="1">
    <citation type="journal article" date="2020" name="Stud. Mycol.">
        <title>101 Dothideomycetes genomes: a test case for predicting lifestyles and emergence of pathogens.</title>
        <authorList>
            <person name="Haridas S."/>
            <person name="Albert R."/>
            <person name="Binder M."/>
            <person name="Bloem J."/>
            <person name="Labutti K."/>
            <person name="Salamov A."/>
            <person name="Andreopoulos B."/>
            <person name="Baker S."/>
            <person name="Barry K."/>
            <person name="Bills G."/>
            <person name="Bluhm B."/>
            <person name="Cannon C."/>
            <person name="Castanera R."/>
            <person name="Culley D."/>
            <person name="Daum C."/>
            <person name="Ezra D."/>
            <person name="Gonzalez J."/>
            <person name="Henrissat B."/>
            <person name="Kuo A."/>
            <person name="Liang C."/>
            <person name="Lipzen A."/>
            <person name="Lutzoni F."/>
            <person name="Magnuson J."/>
            <person name="Mondo S."/>
            <person name="Nolan M."/>
            <person name="Ohm R."/>
            <person name="Pangilinan J."/>
            <person name="Park H.-J."/>
            <person name="Ramirez L."/>
            <person name="Alfaro M."/>
            <person name="Sun H."/>
            <person name="Tritt A."/>
            <person name="Yoshinaga Y."/>
            <person name="Zwiers L.-H."/>
            <person name="Turgeon B."/>
            <person name="Goodwin S."/>
            <person name="Spatafora J."/>
            <person name="Crous P."/>
            <person name="Grigoriev I."/>
        </authorList>
    </citation>
    <scope>NUCLEOTIDE SEQUENCE</scope>
    <source>
        <strain evidence="2">CBS 379.55</strain>
    </source>
</reference>
<evidence type="ECO:0000313" key="2">
    <source>
        <dbReference type="EMBL" id="KAF2275065.1"/>
    </source>
</evidence>
<dbReference type="GeneID" id="54551854"/>
<dbReference type="RefSeq" id="XP_033652604.1">
    <property type="nucleotide sequence ID" value="XM_033798679.1"/>
</dbReference>
<organism evidence="2 3">
    <name type="scientific">Westerdykella ornata</name>
    <dbReference type="NCBI Taxonomy" id="318751"/>
    <lineage>
        <taxon>Eukaryota</taxon>
        <taxon>Fungi</taxon>
        <taxon>Dikarya</taxon>
        <taxon>Ascomycota</taxon>
        <taxon>Pezizomycotina</taxon>
        <taxon>Dothideomycetes</taxon>
        <taxon>Pleosporomycetidae</taxon>
        <taxon>Pleosporales</taxon>
        <taxon>Sporormiaceae</taxon>
        <taxon>Westerdykella</taxon>
    </lineage>
</organism>
<keyword evidence="1" id="KW-1133">Transmembrane helix</keyword>
<evidence type="ECO:0000256" key="1">
    <source>
        <dbReference type="SAM" id="Phobius"/>
    </source>
</evidence>
<sequence length="57" mass="6739">MLRWRTNVFNVPDRSPDNTVQYGFACLITISGLVAVWWTRMRYDRENMSSSLENPRS</sequence>
<dbReference type="AlphaFoldDB" id="A0A6A6JFL7"/>
<feature type="transmembrane region" description="Helical" evidence="1">
    <location>
        <begin position="20"/>
        <end position="39"/>
    </location>
</feature>
<dbReference type="Proteomes" id="UP000800097">
    <property type="component" value="Unassembled WGS sequence"/>
</dbReference>
<gene>
    <name evidence="2" type="ORF">EI97DRAFT_434628</name>
</gene>
<evidence type="ECO:0000313" key="3">
    <source>
        <dbReference type="Proteomes" id="UP000800097"/>
    </source>
</evidence>
<keyword evidence="1" id="KW-0472">Membrane</keyword>
<dbReference type="EMBL" id="ML986499">
    <property type="protein sequence ID" value="KAF2275065.1"/>
    <property type="molecule type" value="Genomic_DNA"/>
</dbReference>
<accession>A0A6A6JFL7</accession>